<dbReference type="Gene3D" id="3.40.50.10140">
    <property type="entry name" value="Toll/interleukin-1 receptor homology (TIR) domain"/>
    <property type="match status" value="1"/>
</dbReference>
<feature type="domain" description="TIR" evidence="6">
    <location>
        <begin position="11"/>
        <end position="146"/>
    </location>
</feature>
<dbReference type="SUPFAM" id="SSF52058">
    <property type="entry name" value="L domain-like"/>
    <property type="match status" value="1"/>
</dbReference>
<reference evidence="7" key="1">
    <citation type="submission" date="2019-09" db="EMBL/GenBank/DDBJ databases">
        <title>Draft genome information of white flower Hibiscus syriacus.</title>
        <authorList>
            <person name="Kim Y.-M."/>
        </authorList>
    </citation>
    <scope>NUCLEOTIDE SEQUENCE [LARGE SCALE GENOMIC DNA]</scope>
    <source>
        <strain evidence="7">YM2019G1</strain>
    </source>
</reference>
<dbReference type="SUPFAM" id="SSF52540">
    <property type="entry name" value="P-loop containing nucleoside triphosphate hydrolases"/>
    <property type="match status" value="1"/>
</dbReference>
<dbReference type="InterPro" id="IPR000157">
    <property type="entry name" value="TIR_dom"/>
</dbReference>
<dbReference type="InterPro" id="IPR035897">
    <property type="entry name" value="Toll_tir_struct_dom_sf"/>
</dbReference>
<evidence type="ECO:0000256" key="3">
    <source>
        <dbReference type="ARBA" id="ARBA00022821"/>
    </source>
</evidence>
<keyword evidence="3" id="KW-0611">Plant defense</keyword>
<dbReference type="GO" id="GO:0043531">
    <property type="term" value="F:ADP binding"/>
    <property type="evidence" value="ECO:0007669"/>
    <property type="project" value="InterPro"/>
</dbReference>
<keyword evidence="5" id="KW-1133">Transmembrane helix</keyword>
<dbReference type="PRINTS" id="PR00364">
    <property type="entry name" value="DISEASERSIST"/>
</dbReference>
<dbReference type="AlphaFoldDB" id="A0A6A2ZTH5"/>
<dbReference type="PANTHER" id="PTHR11017">
    <property type="entry name" value="LEUCINE-RICH REPEAT-CONTAINING PROTEIN"/>
    <property type="match status" value="1"/>
</dbReference>
<dbReference type="Gene3D" id="3.40.50.300">
    <property type="entry name" value="P-loop containing nucleotide triphosphate hydrolases"/>
    <property type="match status" value="1"/>
</dbReference>
<dbReference type="InterPro" id="IPR042197">
    <property type="entry name" value="Apaf_helical"/>
</dbReference>
<dbReference type="InterPro" id="IPR032675">
    <property type="entry name" value="LRR_dom_sf"/>
</dbReference>
<dbReference type="InterPro" id="IPR058192">
    <property type="entry name" value="WHD_ROQ1-like"/>
</dbReference>
<comment type="caution">
    <text evidence="7">The sequence shown here is derived from an EMBL/GenBank/DDBJ whole genome shotgun (WGS) entry which is preliminary data.</text>
</comment>
<dbReference type="InterPro" id="IPR044974">
    <property type="entry name" value="Disease_R_plants"/>
</dbReference>
<keyword evidence="1" id="KW-0433">Leucine-rich repeat</keyword>
<keyword evidence="5" id="KW-0812">Transmembrane</keyword>
<proteinExistence type="predicted"/>
<evidence type="ECO:0000256" key="1">
    <source>
        <dbReference type="ARBA" id="ARBA00022614"/>
    </source>
</evidence>
<dbReference type="InterPro" id="IPR002182">
    <property type="entry name" value="NB-ARC"/>
</dbReference>
<keyword evidence="2" id="KW-0677">Repeat</keyword>
<sequence length="1051" mass="119479">MAASYSSSCPMKHQVFLSFRGEDTRLNFTAHLLQALEDKGISVFFDEKKLERGEQLSQALSNAIAASNISLIVLSEDYASSKSCLAELCDIMDRKHNQKHIVLPVFYHVNPSHVRHLGGTFKTSFEKHESEALKQVDQWKKAFAEVDLKPSTSRRLLMMLPKKLRNSLPSPSACDLLVGTNYQKNLILGLIEKEESRVIGLWGPGGIGKTTLADAVFHENSSKFDDRYFLQNVRQNIEKQGRESIRNELLSKLLNENDLRIDTLSIGSPYRERLNSKKVFVVLDDVSHPDQIDFMGVGHFGRGSKIILTSRDRRVLYNGGAEEIHEVNKLDKDHSLHLFSTFAFKQLNPDPGFEALSNKFVEYADGSPLALKVLGSQLYKKSKQDWESEVRKPEKDIFLDIACFFKGESKEEIEEILSCLYEGAVCGINNLLDKCLLDITLSKTIYMHDMLEEMGKDIVRQESKDPGNRSRLWNIKDIDQVLKYNEMNKSIEGIKLSPNRIKDVMSLCPSGFANMLNLRYIHINSYFTVFFDKLLADNVDSVSLPNELRYLYWMFYPFKSVSPSFNPKNLIVLKLHFGGMEQLWNEDSQDLVNLKIIELICCKKLRKIPNLSGAINLQSLICTRCKNLVELPRLNHLASLEKLDLSGCMTLRKIPSLSGAINLKLFNCNDCVNLVELPCLNHLASLKSFEFERCHKLKKFPELPNIFSELDFSHTEIEVVPDSIQHLVGLKKLKLSYSKVEHVSSNISKLGSLRELDLDHCESLKTLPKLPLYLWRLDASNCRSLTKVSFTTHNFNSSHDGGDGAPGEETISMSFVNCRWLDQNSIKNIGANVMLRIQSLAQRWSRRKGISREEYRDSFRNLLFCCFPGNEVSTDVFFYGSMNNTLNLKIRPNGFSGNRFLAFAVCLVADLTPANVFLAFICKYQLKSAGGKKLTGECYVSDHGWDKFYEGDFALILFNEDMIVADNDYEEASFEFYISSSRGTEIKVEKCGVRVFYVDAESYTINDVVGNQDLDSEEGDGGHRNHSVPYLFFVFLIFMSLLLIKTKVICG</sequence>
<dbReference type="EMBL" id="VEPZ02001103">
    <property type="protein sequence ID" value="KAE8694846.1"/>
    <property type="molecule type" value="Genomic_DNA"/>
</dbReference>
<dbReference type="Pfam" id="PF23282">
    <property type="entry name" value="WHD_ROQ1"/>
    <property type="match status" value="1"/>
</dbReference>
<evidence type="ECO:0000256" key="2">
    <source>
        <dbReference type="ARBA" id="ARBA00022737"/>
    </source>
</evidence>
<dbReference type="Proteomes" id="UP000436088">
    <property type="component" value="Unassembled WGS sequence"/>
</dbReference>
<dbReference type="InterPro" id="IPR027417">
    <property type="entry name" value="P-loop_NTPase"/>
</dbReference>
<accession>A0A6A2ZTH5</accession>
<dbReference type="FunFam" id="3.40.50.10140:FF:000007">
    <property type="entry name" value="Disease resistance protein (TIR-NBS-LRR class)"/>
    <property type="match status" value="1"/>
</dbReference>
<dbReference type="Gene3D" id="1.10.8.430">
    <property type="entry name" value="Helical domain of apoptotic protease-activating factors"/>
    <property type="match status" value="1"/>
</dbReference>
<dbReference type="SMART" id="SM00255">
    <property type="entry name" value="TIR"/>
    <property type="match status" value="1"/>
</dbReference>
<dbReference type="GO" id="GO:0007165">
    <property type="term" value="P:signal transduction"/>
    <property type="evidence" value="ECO:0007669"/>
    <property type="project" value="InterPro"/>
</dbReference>
<dbReference type="Pfam" id="PF01582">
    <property type="entry name" value="TIR"/>
    <property type="match status" value="1"/>
</dbReference>
<dbReference type="GO" id="GO:0006952">
    <property type="term" value="P:defense response"/>
    <property type="evidence" value="ECO:0007669"/>
    <property type="project" value="UniProtKB-KW"/>
</dbReference>
<dbReference type="SUPFAM" id="SSF46785">
    <property type="entry name" value="Winged helix' DNA-binding domain"/>
    <property type="match status" value="1"/>
</dbReference>
<dbReference type="InterPro" id="IPR036390">
    <property type="entry name" value="WH_DNA-bd_sf"/>
</dbReference>
<keyword evidence="5" id="KW-0472">Membrane</keyword>
<keyword evidence="4" id="KW-0520">NAD</keyword>
<dbReference type="Gene3D" id="3.80.10.10">
    <property type="entry name" value="Ribonuclease Inhibitor"/>
    <property type="match status" value="3"/>
</dbReference>
<gene>
    <name evidence="7" type="ORF">F3Y22_tig00110770pilonHSYRG00069</name>
</gene>
<name>A0A6A2ZTH5_HIBSY</name>
<evidence type="ECO:0000256" key="4">
    <source>
        <dbReference type="ARBA" id="ARBA00023027"/>
    </source>
</evidence>
<dbReference type="SUPFAM" id="SSF52200">
    <property type="entry name" value="Toll/Interleukin receptor TIR domain"/>
    <property type="match status" value="1"/>
</dbReference>
<evidence type="ECO:0000313" key="8">
    <source>
        <dbReference type="Proteomes" id="UP000436088"/>
    </source>
</evidence>
<protein>
    <recommendedName>
        <fullName evidence="6">TIR domain-containing protein</fullName>
    </recommendedName>
</protein>
<dbReference type="Pfam" id="PF00931">
    <property type="entry name" value="NB-ARC"/>
    <property type="match status" value="1"/>
</dbReference>
<dbReference type="PROSITE" id="PS50104">
    <property type="entry name" value="TIR"/>
    <property type="match status" value="1"/>
</dbReference>
<keyword evidence="8" id="KW-1185">Reference proteome</keyword>
<organism evidence="7 8">
    <name type="scientific">Hibiscus syriacus</name>
    <name type="common">Rose of Sharon</name>
    <dbReference type="NCBI Taxonomy" id="106335"/>
    <lineage>
        <taxon>Eukaryota</taxon>
        <taxon>Viridiplantae</taxon>
        <taxon>Streptophyta</taxon>
        <taxon>Embryophyta</taxon>
        <taxon>Tracheophyta</taxon>
        <taxon>Spermatophyta</taxon>
        <taxon>Magnoliopsida</taxon>
        <taxon>eudicotyledons</taxon>
        <taxon>Gunneridae</taxon>
        <taxon>Pentapetalae</taxon>
        <taxon>rosids</taxon>
        <taxon>malvids</taxon>
        <taxon>Malvales</taxon>
        <taxon>Malvaceae</taxon>
        <taxon>Malvoideae</taxon>
        <taxon>Hibiscus</taxon>
    </lineage>
</organism>
<feature type="transmembrane region" description="Helical" evidence="5">
    <location>
        <begin position="1027"/>
        <end position="1044"/>
    </location>
</feature>
<evidence type="ECO:0000256" key="5">
    <source>
        <dbReference type="SAM" id="Phobius"/>
    </source>
</evidence>
<evidence type="ECO:0000259" key="6">
    <source>
        <dbReference type="PROSITE" id="PS50104"/>
    </source>
</evidence>
<evidence type="ECO:0000313" key="7">
    <source>
        <dbReference type="EMBL" id="KAE8694846.1"/>
    </source>
</evidence>
<dbReference type="PANTHER" id="PTHR11017:SF479">
    <property type="entry name" value="DISEASE RESISTANCE PROTEIN (TIR-NBS-LRR CLASS) FAMILY"/>
    <property type="match status" value="1"/>
</dbReference>